<accession>A0A1G2UTH9</accession>
<name>A0A1G2UTH9_9BACT</name>
<reference evidence="2 3" key="1">
    <citation type="journal article" date="2016" name="Nat. Commun.">
        <title>Thousands of microbial genomes shed light on interconnected biogeochemical processes in an aquifer system.</title>
        <authorList>
            <person name="Anantharaman K."/>
            <person name="Brown C.T."/>
            <person name="Hug L.A."/>
            <person name="Sharon I."/>
            <person name="Castelle C.J."/>
            <person name="Probst A.J."/>
            <person name="Thomas B.C."/>
            <person name="Singh A."/>
            <person name="Wilkins M.J."/>
            <person name="Karaoz U."/>
            <person name="Brodie E.L."/>
            <person name="Williams K.H."/>
            <person name="Hubbard S.S."/>
            <person name="Banfield J.F."/>
        </authorList>
    </citation>
    <scope>NUCLEOTIDE SEQUENCE [LARGE SCALE GENOMIC DNA]</scope>
</reference>
<organism evidence="2 3">
    <name type="scientific">Candidatus Zambryskibacteria bacterium RIFCSPLOWO2_12_FULL_39_23</name>
    <dbReference type="NCBI Taxonomy" id="1802776"/>
    <lineage>
        <taxon>Bacteria</taxon>
        <taxon>Candidatus Zambryskiibacteriota</taxon>
    </lineage>
</organism>
<dbReference type="AlphaFoldDB" id="A0A1G2UTH9"/>
<proteinExistence type="predicted"/>
<evidence type="ECO:0000313" key="3">
    <source>
        <dbReference type="Proteomes" id="UP000176558"/>
    </source>
</evidence>
<keyword evidence="1" id="KW-0472">Membrane</keyword>
<protein>
    <submittedName>
        <fullName evidence="2">Uncharacterized protein</fullName>
    </submittedName>
</protein>
<sequence>MRVKNIFLLKNFSTFLTETVHLSLFGYKILMVLRNDNIISHLALSCSGLVLWALAQAHSAN</sequence>
<dbReference type="EMBL" id="MHWT01000012">
    <property type="protein sequence ID" value="OHB12717.1"/>
    <property type="molecule type" value="Genomic_DNA"/>
</dbReference>
<comment type="caution">
    <text evidence="2">The sequence shown here is derived from an EMBL/GenBank/DDBJ whole genome shotgun (WGS) entry which is preliminary data.</text>
</comment>
<dbReference type="Proteomes" id="UP000176558">
    <property type="component" value="Unassembled WGS sequence"/>
</dbReference>
<evidence type="ECO:0000313" key="2">
    <source>
        <dbReference type="EMBL" id="OHB12717.1"/>
    </source>
</evidence>
<gene>
    <name evidence="2" type="ORF">A3G99_01450</name>
</gene>
<keyword evidence="1" id="KW-0812">Transmembrane</keyword>
<evidence type="ECO:0000256" key="1">
    <source>
        <dbReference type="SAM" id="Phobius"/>
    </source>
</evidence>
<keyword evidence="1" id="KW-1133">Transmembrane helix</keyword>
<feature type="transmembrane region" description="Helical" evidence="1">
    <location>
        <begin position="38"/>
        <end position="55"/>
    </location>
</feature>